<keyword evidence="4 6" id="KW-1133">Transmembrane helix</keyword>
<dbReference type="CDD" id="cd16015">
    <property type="entry name" value="LTA_synthase"/>
    <property type="match status" value="1"/>
</dbReference>
<dbReference type="RefSeq" id="WP_189443142.1">
    <property type="nucleotide sequence ID" value="NZ_BMZI01000001.1"/>
</dbReference>
<accession>A0ABQ3DX48</accession>
<keyword evidence="2" id="KW-1003">Cell membrane</keyword>
<dbReference type="PANTHER" id="PTHR47371:SF3">
    <property type="entry name" value="PHOSPHOGLYCEROL TRANSFERASE I"/>
    <property type="match status" value="1"/>
</dbReference>
<feature type="domain" description="Sulfatase N-terminal" evidence="7">
    <location>
        <begin position="228"/>
        <end position="485"/>
    </location>
</feature>
<feature type="transmembrane region" description="Helical" evidence="6">
    <location>
        <begin position="43"/>
        <end position="62"/>
    </location>
</feature>
<keyword evidence="9" id="KW-1185">Reference proteome</keyword>
<reference evidence="9" key="1">
    <citation type="journal article" date="2019" name="Int. J. Syst. Evol. Microbiol.">
        <title>The Global Catalogue of Microorganisms (GCM) 10K type strain sequencing project: providing services to taxonomists for standard genome sequencing and annotation.</title>
        <authorList>
            <consortium name="The Broad Institute Genomics Platform"/>
            <consortium name="The Broad Institute Genome Sequencing Center for Infectious Disease"/>
            <person name="Wu L."/>
            <person name="Ma J."/>
        </authorList>
    </citation>
    <scope>NUCLEOTIDE SEQUENCE [LARGE SCALE GENOMIC DNA]</scope>
    <source>
        <strain evidence="9">KCTC 32998</strain>
    </source>
</reference>
<evidence type="ECO:0000313" key="9">
    <source>
        <dbReference type="Proteomes" id="UP000646745"/>
    </source>
</evidence>
<evidence type="ECO:0000256" key="5">
    <source>
        <dbReference type="ARBA" id="ARBA00023136"/>
    </source>
</evidence>
<proteinExistence type="predicted"/>
<sequence>MSQEILDPGIWQLTWALVATLIISSLFEQLLKPRPQPVWQRSPAVIGVQLATIVLHFVFWLLIVQRPWFAVVIAASLQMVIIQVNNTKSTSLREPFLCQDFEYFVDAIRHPRLYIPFFGIGLTVAASTAGVIAIGIGFWLEPSLYGRPDAPWTLFLTLLLAALCSLALVLLTRRLPASTLEPNDDLVAMGLYPYLWAYGLLTRQPIDRTDNDEAFAPHAETPDPASLPNLVVVQSESFFDPRDWQPGIRREVLGTYDALMEAATHSGRFDVPAWGANTVRTECAVLTGLTPARLGVHRFNPYHQLSKHSVNNLAGALKALGYRTVCIHPYPATFYLRDSVYPLLGFDTFIDIADFEPSERDGQYTGDLALAERVKQQLETADDSPVFVFVISMENHGPLHLETPDPSVAERWLEGGVTKGCEDLTVYLRHLHNTDSMLARLRDSLTRGERPGMLAFYGDHVPIMPKVYAQFGEPDGLTNYFIWQSEPNTGDNVRMTLPADKLGLIIYDRIIDRAGQRGAN</sequence>
<evidence type="ECO:0000256" key="4">
    <source>
        <dbReference type="ARBA" id="ARBA00022989"/>
    </source>
</evidence>
<dbReference type="EMBL" id="BMZI01000001">
    <property type="protein sequence ID" value="GHB11337.1"/>
    <property type="molecule type" value="Genomic_DNA"/>
</dbReference>
<dbReference type="SUPFAM" id="SSF53649">
    <property type="entry name" value="Alkaline phosphatase-like"/>
    <property type="match status" value="1"/>
</dbReference>
<evidence type="ECO:0000256" key="6">
    <source>
        <dbReference type="SAM" id="Phobius"/>
    </source>
</evidence>
<dbReference type="Gene3D" id="3.40.720.10">
    <property type="entry name" value="Alkaline Phosphatase, subunit A"/>
    <property type="match status" value="1"/>
</dbReference>
<comment type="caution">
    <text evidence="8">The sequence shown here is derived from an EMBL/GenBank/DDBJ whole genome shotgun (WGS) entry which is preliminary data.</text>
</comment>
<organism evidence="8 9">
    <name type="scientific">Salinicola rhizosphaerae</name>
    <dbReference type="NCBI Taxonomy" id="1443141"/>
    <lineage>
        <taxon>Bacteria</taxon>
        <taxon>Pseudomonadati</taxon>
        <taxon>Pseudomonadota</taxon>
        <taxon>Gammaproteobacteria</taxon>
        <taxon>Oceanospirillales</taxon>
        <taxon>Halomonadaceae</taxon>
        <taxon>Salinicola</taxon>
    </lineage>
</organism>
<dbReference type="InterPro" id="IPR050448">
    <property type="entry name" value="OpgB/LTA_synthase_biosynth"/>
</dbReference>
<feature type="transmembrane region" description="Helical" evidence="6">
    <location>
        <begin position="152"/>
        <end position="171"/>
    </location>
</feature>
<keyword evidence="3 6" id="KW-0812">Transmembrane</keyword>
<evidence type="ECO:0000313" key="8">
    <source>
        <dbReference type="EMBL" id="GHB11337.1"/>
    </source>
</evidence>
<protein>
    <submittedName>
        <fullName evidence="8">Capsular polysaccharide biosynthesis protein</fullName>
    </submittedName>
</protein>
<dbReference type="Pfam" id="PF00884">
    <property type="entry name" value="Sulfatase"/>
    <property type="match status" value="1"/>
</dbReference>
<gene>
    <name evidence="8" type="primary">wcbQ</name>
    <name evidence="8" type="ORF">GCM10009038_06630</name>
</gene>
<feature type="transmembrane region" description="Helical" evidence="6">
    <location>
        <begin position="113"/>
        <end position="140"/>
    </location>
</feature>
<evidence type="ECO:0000259" key="7">
    <source>
        <dbReference type="Pfam" id="PF00884"/>
    </source>
</evidence>
<evidence type="ECO:0000256" key="3">
    <source>
        <dbReference type="ARBA" id="ARBA00022692"/>
    </source>
</evidence>
<evidence type="ECO:0000256" key="2">
    <source>
        <dbReference type="ARBA" id="ARBA00022475"/>
    </source>
</evidence>
<dbReference type="PANTHER" id="PTHR47371">
    <property type="entry name" value="LIPOTEICHOIC ACID SYNTHASE"/>
    <property type="match status" value="1"/>
</dbReference>
<dbReference type="InterPro" id="IPR017850">
    <property type="entry name" value="Alkaline_phosphatase_core_sf"/>
</dbReference>
<feature type="transmembrane region" description="Helical" evidence="6">
    <location>
        <begin position="12"/>
        <end position="31"/>
    </location>
</feature>
<dbReference type="InterPro" id="IPR000917">
    <property type="entry name" value="Sulfatase_N"/>
</dbReference>
<keyword evidence="5 6" id="KW-0472">Membrane</keyword>
<evidence type="ECO:0000256" key="1">
    <source>
        <dbReference type="ARBA" id="ARBA00004651"/>
    </source>
</evidence>
<dbReference type="Proteomes" id="UP000646745">
    <property type="component" value="Unassembled WGS sequence"/>
</dbReference>
<comment type="subcellular location">
    <subcellularLocation>
        <location evidence="1">Cell membrane</location>
        <topology evidence="1">Multi-pass membrane protein</topology>
    </subcellularLocation>
</comment>
<name>A0ABQ3DX48_9GAMM</name>